<gene>
    <name evidence="1" type="ORF">CARUB_v10019290mg</name>
</gene>
<proteinExistence type="predicted"/>
<protein>
    <submittedName>
        <fullName evidence="1">Uncharacterized protein</fullName>
    </submittedName>
</protein>
<evidence type="ECO:0000313" key="2">
    <source>
        <dbReference type="Proteomes" id="UP000029121"/>
    </source>
</evidence>
<dbReference type="EMBL" id="KB870809">
    <property type="protein sequence ID" value="EOA25909.1"/>
    <property type="molecule type" value="Genomic_DNA"/>
</dbReference>
<organism evidence="1 2">
    <name type="scientific">Capsella rubella</name>
    <dbReference type="NCBI Taxonomy" id="81985"/>
    <lineage>
        <taxon>Eukaryota</taxon>
        <taxon>Viridiplantae</taxon>
        <taxon>Streptophyta</taxon>
        <taxon>Embryophyta</taxon>
        <taxon>Tracheophyta</taxon>
        <taxon>Spermatophyta</taxon>
        <taxon>Magnoliopsida</taxon>
        <taxon>eudicotyledons</taxon>
        <taxon>Gunneridae</taxon>
        <taxon>Pentapetalae</taxon>
        <taxon>rosids</taxon>
        <taxon>malvids</taxon>
        <taxon>Brassicales</taxon>
        <taxon>Brassicaceae</taxon>
        <taxon>Camelineae</taxon>
        <taxon>Capsella</taxon>
    </lineage>
</organism>
<evidence type="ECO:0000313" key="1">
    <source>
        <dbReference type="EMBL" id="EOA25909.1"/>
    </source>
</evidence>
<reference evidence="2" key="1">
    <citation type="journal article" date="2013" name="Nat. Genet.">
        <title>The Capsella rubella genome and the genomic consequences of rapid mating system evolution.</title>
        <authorList>
            <person name="Slotte T."/>
            <person name="Hazzouri K.M."/>
            <person name="Agren J.A."/>
            <person name="Koenig D."/>
            <person name="Maumus F."/>
            <person name="Guo Y.L."/>
            <person name="Steige K."/>
            <person name="Platts A.E."/>
            <person name="Escobar J.S."/>
            <person name="Newman L.K."/>
            <person name="Wang W."/>
            <person name="Mandakova T."/>
            <person name="Vello E."/>
            <person name="Smith L.M."/>
            <person name="Henz S.R."/>
            <person name="Steffen J."/>
            <person name="Takuno S."/>
            <person name="Brandvain Y."/>
            <person name="Coop G."/>
            <person name="Andolfatto P."/>
            <person name="Hu T.T."/>
            <person name="Blanchette M."/>
            <person name="Clark R.M."/>
            <person name="Quesneville H."/>
            <person name="Nordborg M."/>
            <person name="Gaut B.S."/>
            <person name="Lysak M.A."/>
            <person name="Jenkins J."/>
            <person name="Grimwood J."/>
            <person name="Chapman J."/>
            <person name="Prochnik S."/>
            <person name="Shu S."/>
            <person name="Rokhsar D."/>
            <person name="Schmutz J."/>
            <person name="Weigel D."/>
            <person name="Wright S.I."/>
        </authorList>
    </citation>
    <scope>NUCLEOTIDE SEQUENCE [LARGE SCALE GENOMIC DNA]</scope>
    <source>
        <strain evidence="2">cv. Monte Gargano</strain>
    </source>
</reference>
<name>R0H972_9BRAS</name>
<sequence>VSTEVKLKIDELKSKLEKESLYKYNKLNSDSYLQCENILKDEAAKFEEIHKKFIKDKDDHLQGLKGIISIAFWFCHLLLLKDFTESDDNVFLLYRHCFIV</sequence>
<feature type="non-terminal residue" evidence="1">
    <location>
        <position position="1"/>
    </location>
</feature>
<dbReference type="PANTHER" id="PTHR35295">
    <property type="entry name" value="DNA LIGASE-LIKE PROTEIN"/>
    <property type="match status" value="1"/>
</dbReference>
<dbReference type="Proteomes" id="UP000029121">
    <property type="component" value="Unassembled WGS sequence"/>
</dbReference>
<keyword evidence="2" id="KW-1185">Reference proteome</keyword>
<accession>R0H972</accession>
<dbReference type="PANTHER" id="PTHR35295:SF1">
    <property type="entry name" value="DNA LIGASE-LIKE PROTEIN"/>
    <property type="match status" value="1"/>
</dbReference>
<dbReference type="STRING" id="81985.R0H972"/>
<dbReference type="AlphaFoldDB" id="R0H972"/>